<keyword evidence="1" id="KW-0175">Coiled coil</keyword>
<evidence type="ECO:0000313" key="3">
    <source>
        <dbReference type="EMBL" id="GAA5152023.1"/>
    </source>
</evidence>
<dbReference type="Proteomes" id="UP001500221">
    <property type="component" value="Unassembled WGS sequence"/>
</dbReference>
<accession>A0ABP9Q098</accession>
<dbReference type="InterPro" id="IPR023459">
    <property type="entry name" value="Tscrpt_elong_fac_GreA/B_fam"/>
</dbReference>
<protein>
    <recommendedName>
        <fullName evidence="2">Transcription elongation factor GreA/GreB C-terminal domain-containing protein</fullName>
    </recommendedName>
</protein>
<feature type="coiled-coil region" evidence="1">
    <location>
        <begin position="10"/>
        <end position="72"/>
    </location>
</feature>
<dbReference type="InterPro" id="IPR001437">
    <property type="entry name" value="Tscrpt_elong_fac_GreA/B_C"/>
</dbReference>
<sequence>MTITTSDERRTVLEDRLTALRAERDQAQAETVAEAVGDVVDRATNVEASIRLQLLDERIAALELEIAEAAEGTHVDGVVSVGDVVVVDLGDGPESFVIGSVEQAAAGLETITPHSPLGQAIVGAKVGETVSYSPRKGVTLEATVVSTA</sequence>
<comment type="caution">
    <text evidence="3">The sequence shown here is derived from an EMBL/GenBank/DDBJ whole genome shotgun (WGS) entry which is preliminary data.</text>
</comment>
<evidence type="ECO:0000256" key="1">
    <source>
        <dbReference type="SAM" id="Coils"/>
    </source>
</evidence>
<dbReference type="SUPFAM" id="SSF54534">
    <property type="entry name" value="FKBP-like"/>
    <property type="match status" value="1"/>
</dbReference>
<feature type="domain" description="Transcription elongation factor GreA/GreB C-terminal" evidence="2">
    <location>
        <begin position="76"/>
        <end position="146"/>
    </location>
</feature>
<name>A0ABP9Q098_9ACTN</name>
<organism evidence="3 4">
    <name type="scientific">Nocardioides marinquilinus</name>
    <dbReference type="NCBI Taxonomy" id="1210400"/>
    <lineage>
        <taxon>Bacteria</taxon>
        <taxon>Bacillati</taxon>
        <taxon>Actinomycetota</taxon>
        <taxon>Actinomycetes</taxon>
        <taxon>Propionibacteriales</taxon>
        <taxon>Nocardioidaceae</taxon>
        <taxon>Nocardioides</taxon>
    </lineage>
</organism>
<dbReference type="Gene3D" id="3.10.50.30">
    <property type="entry name" value="Transcription elongation factor, GreA/GreB, C-terminal domain"/>
    <property type="match status" value="1"/>
</dbReference>
<reference evidence="4" key="1">
    <citation type="journal article" date="2019" name="Int. J. Syst. Evol. Microbiol.">
        <title>The Global Catalogue of Microorganisms (GCM) 10K type strain sequencing project: providing services to taxonomists for standard genome sequencing and annotation.</title>
        <authorList>
            <consortium name="The Broad Institute Genomics Platform"/>
            <consortium name="The Broad Institute Genome Sequencing Center for Infectious Disease"/>
            <person name="Wu L."/>
            <person name="Ma J."/>
        </authorList>
    </citation>
    <scope>NUCLEOTIDE SEQUENCE [LARGE SCALE GENOMIC DNA]</scope>
    <source>
        <strain evidence="4">JCM 18459</strain>
    </source>
</reference>
<dbReference type="RefSeq" id="WP_345460603.1">
    <property type="nucleotide sequence ID" value="NZ_BAABKG010000004.1"/>
</dbReference>
<evidence type="ECO:0000259" key="2">
    <source>
        <dbReference type="Pfam" id="PF01272"/>
    </source>
</evidence>
<keyword evidence="4" id="KW-1185">Reference proteome</keyword>
<gene>
    <name evidence="3" type="ORF">GCM10023340_31620</name>
</gene>
<dbReference type="InterPro" id="IPR036953">
    <property type="entry name" value="GreA/GreB_C_sf"/>
</dbReference>
<dbReference type="Pfam" id="PF01272">
    <property type="entry name" value="GreA_GreB"/>
    <property type="match status" value="1"/>
</dbReference>
<dbReference type="PIRSF" id="PIRSF006092">
    <property type="entry name" value="GreA_GreB"/>
    <property type="match status" value="1"/>
</dbReference>
<dbReference type="EMBL" id="BAABKG010000004">
    <property type="protein sequence ID" value="GAA5152023.1"/>
    <property type="molecule type" value="Genomic_DNA"/>
</dbReference>
<proteinExistence type="predicted"/>
<evidence type="ECO:0000313" key="4">
    <source>
        <dbReference type="Proteomes" id="UP001500221"/>
    </source>
</evidence>